<reference evidence="2" key="1">
    <citation type="submission" date="2022-01" db="EMBL/GenBank/DDBJ databases">
        <authorList>
            <person name="King R."/>
        </authorList>
    </citation>
    <scope>NUCLEOTIDE SEQUENCE</scope>
</reference>
<dbReference type="Proteomes" id="UP001152798">
    <property type="component" value="Chromosome 1"/>
</dbReference>
<evidence type="ECO:0000313" key="3">
    <source>
        <dbReference type="Proteomes" id="UP001152798"/>
    </source>
</evidence>
<organism evidence="2 3">
    <name type="scientific">Nezara viridula</name>
    <name type="common">Southern green stink bug</name>
    <name type="synonym">Cimex viridulus</name>
    <dbReference type="NCBI Taxonomy" id="85310"/>
    <lineage>
        <taxon>Eukaryota</taxon>
        <taxon>Metazoa</taxon>
        <taxon>Ecdysozoa</taxon>
        <taxon>Arthropoda</taxon>
        <taxon>Hexapoda</taxon>
        <taxon>Insecta</taxon>
        <taxon>Pterygota</taxon>
        <taxon>Neoptera</taxon>
        <taxon>Paraneoptera</taxon>
        <taxon>Hemiptera</taxon>
        <taxon>Heteroptera</taxon>
        <taxon>Panheteroptera</taxon>
        <taxon>Pentatomomorpha</taxon>
        <taxon>Pentatomoidea</taxon>
        <taxon>Pentatomidae</taxon>
        <taxon>Pentatominae</taxon>
        <taxon>Nezara</taxon>
    </lineage>
</organism>
<dbReference type="AlphaFoldDB" id="A0A9P0H2W8"/>
<gene>
    <name evidence="2" type="ORF">NEZAVI_LOCUS2598</name>
</gene>
<proteinExistence type="predicted"/>
<keyword evidence="3" id="KW-1185">Reference proteome</keyword>
<sequence length="77" mass="9024">MVVQCVLLFPWCGRSLLITFNCYFSMTPPLHHGMSKKKFEMKSPDLSYVIRPISRGDEFLNTDLNEDEDNEEENPIR</sequence>
<name>A0A9P0H2W8_NEZVI</name>
<feature type="signal peptide" evidence="1">
    <location>
        <begin position="1"/>
        <end position="15"/>
    </location>
</feature>
<accession>A0A9P0H2W8</accession>
<keyword evidence="1" id="KW-0732">Signal</keyword>
<protein>
    <recommendedName>
        <fullName evidence="4">Neuropeptide</fullName>
    </recommendedName>
</protein>
<evidence type="ECO:0000256" key="1">
    <source>
        <dbReference type="SAM" id="SignalP"/>
    </source>
</evidence>
<evidence type="ECO:0008006" key="4">
    <source>
        <dbReference type="Google" id="ProtNLM"/>
    </source>
</evidence>
<evidence type="ECO:0000313" key="2">
    <source>
        <dbReference type="EMBL" id="CAH1391605.1"/>
    </source>
</evidence>
<dbReference type="EMBL" id="OV725077">
    <property type="protein sequence ID" value="CAH1391605.1"/>
    <property type="molecule type" value="Genomic_DNA"/>
</dbReference>
<feature type="chain" id="PRO_5040456019" description="Neuropeptide" evidence="1">
    <location>
        <begin position="16"/>
        <end position="77"/>
    </location>
</feature>